<accession>A0A0F9L1Y0</accession>
<name>A0A0F9L1Y0_9ZZZZ</name>
<comment type="caution">
    <text evidence="1">The sequence shown here is derived from an EMBL/GenBank/DDBJ whole genome shotgun (WGS) entry which is preliminary data.</text>
</comment>
<reference evidence="1" key="1">
    <citation type="journal article" date="2015" name="Nature">
        <title>Complex archaea that bridge the gap between prokaryotes and eukaryotes.</title>
        <authorList>
            <person name="Spang A."/>
            <person name="Saw J.H."/>
            <person name="Jorgensen S.L."/>
            <person name="Zaremba-Niedzwiedzka K."/>
            <person name="Martijn J."/>
            <person name="Lind A.E."/>
            <person name="van Eijk R."/>
            <person name="Schleper C."/>
            <person name="Guy L."/>
            <person name="Ettema T.J."/>
        </authorList>
    </citation>
    <scope>NUCLEOTIDE SEQUENCE</scope>
</reference>
<gene>
    <name evidence="1" type="ORF">LCGC14_1566140</name>
</gene>
<sequence length="227" mass="24370">MAVRIVAQPRRYIGLASDTKPTRTLNAGIREGATFFEYDTGALYITHDATNWVLKPSTSIVTQVVTSKVIDASDGAYEALDVVNDDNCSTTATAWTFSNMALENGGYGSIIGATVFNETEGVTPRFILRFYNTATLSSQLTDNSLSTENKADRLLKQGQINFVAMESLCATSDASTTEAAISTVGGLPVGFKCASATKDLYGILITRDVFTQTATDDITIALIVEQF</sequence>
<dbReference type="AlphaFoldDB" id="A0A0F9L1Y0"/>
<proteinExistence type="predicted"/>
<protein>
    <submittedName>
        <fullName evidence="1">Uncharacterized protein</fullName>
    </submittedName>
</protein>
<evidence type="ECO:0000313" key="1">
    <source>
        <dbReference type="EMBL" id="KKM30271.1"/>
    </source>
</evidence>
<dbReference type="EMBL" id="LAZR01012155">
    <property type="protein sequence ID" value="KKM30271.1"/>
    <property type="molecule type" value="Genomic_DNA"/>
</dbReference>
<organism evidence="1">
    <name type="scientific">marine sediment metagenome</name>
    <dbReference type="NCBI Taxonomy" id="412755"/>
    <lineage>
        <taxon>unclassified sequences</taxon>
        <taxon>metagenomes</taxon>
        <taxon>ecological metagenomes</taxon>
    </lineage>
</organism>